<evidence type="ECO:0000256" key="6">
    <source>
        <dbReference type="ARBA" id="ARBA00023274"/>
    </source>
</evidence>
<evidence type="ECO:0000256" key="2">
    <source>
        <dbReference type="ARBA" id="ARBA00010761"/>
    </source>
</evidence>
<dbReference type="GO" id="GO:1990904">
    <property type="term" value="C:ribonucleoprotein complex"/>
    <property type="evidence" value="ECO:0007669"/>
    <property type="project" value="UniProtKB-KW"/>
</dbReference>
<dbReference type="STRING" id="307972.A0A2G8LNQ6"/>
<name>A0A2G8LNQ6_STIJA</name>
<protein>
    <submittedName>
        <fullName evidence="7">Putative 28S ribosomal protein S24-A, mitochondrial</fullName>
    </submittedName>
</protein>
<dbReference type="GO" id="GO:0005840">
    <property type="term" value="C:ribosome"/>
    <property type="evidence" value="ECO:0007669"/>
    <property type="project" value="UniProtKB-KW"/>
</dbReference>
<gene>
    <name evidence="7" type="ORF">BSL78_01196</name>
</gene>
<dbReference type="Pfam" id="PF14955">
    <property type="entry name" value="MRP-S24"/>
    <property type="match status" value="1"/>
</dbReference>
<organism evidence="7 8">
    <name type="scientific">Stichopus japonicus</name>
    <name type="common">Sea cucumber</name>
    <dbReference type="NCBI Taxonomy" id="307972"/>
    <lineage>
        <taxon>Eukaryota</taxon>
        <taxon>Metazoa</taxon>
        <taxon>Echinodermata</taxon>
        <taxon>Eleutherozoa</taxon>
        <taxon>Echinozoa</taxon>
        <taxon>Holothuroidea</taxon>
        <taxon>Aspidochirotacea</taxon>
        <taxon>Aspidochirotida</taxon>
        <taxon>Stichopodidae</taxon>
        <taxon>Apostichopus</taxon>
    </lineage>
</organism>
<dbReference type="AlphaFoldDB" id="A0A2G8LNQ6"/>
<keyword evidence="6" id="KW-0687">Ribonucleoprotein</keyword>
<evidence type="ECO:0000313" key="8">
    <source>
        <dbReference type="Proteomes" id="UP000230750"/>
    </source>
</evidence>
<comment type="caution">
    <text evidence="7">The sequence shown here is derived from an EMBL/GenBank/DDBJ whole genome shotgun (WGS) entry which is preliminary data.</text>
</comment>
<keyword evidence="8" id="KW-1185">Reference proteome</keyword>
<evidence type="ECO:0000256" key="5">
    <source>
        <dbReference type="ARBA" id="ARBA00023128"/>
    </source>
</evidence>
<keyword evidence="3" id="KW-0809">Transit peptide</keyword>
<accession>A0A2G8LNQ6</accession>
<comment type="subcellular location">
    <subcellularLocation>
        <location evidence="1">Mitochondrion</location>
    </subcellularLocation>
</comment>
<reference evidence="7 8" key="1">
    <citation type="journal article" date="2017" name="PLoS Biol.">
        <title>The sea cucumber genome provides insights into morphological evolution and visceral regeneration.</title>
        <authorList>
            <person name="Zhang X."/>
            <person name="Sun L."/>
            <person name="Yuan J."/>
            <person name="Sun Y."/>
            <person name="Gao Y."/>
            <person name="Zhang L."/>
            <person name="Li S."/>
            <person name="Dai H."/>
            <person name="Hamel J.F."/>
            <person name="Liu C."/>
            <person name="Yu Y."/>
            <person name="Liu S."/>
            <person name="Lin W."/>
            <person name="Guo K."/>
            <person name="Jin S."/>
            <person name="Xu P."/>
            <person name="Storey K.B."/>
            <person name="Huan P."/>
            <person name="Zhang T."/>
            <person name="Zhou Y."/>
            <person name="Zhang J."/>
            <person name="Lin C."/>
            <person name="Li X."/>
            <person name="Xing L."/>
            <person name="Huo D."/>
            <person name="Sun M."/>
            <person name="Wang L."/>
            <person name="Mercier A."/>
            <person name="Li F."/>
            <person name="Yang H."/>
            <person name="Xiang J."/>
        </authorList>
    </citation>
    <scope>NUCLEOTIDE SEQUENCE [LARGE SCALE GENOMIC DNA]</scope>
    <source>
        <strain evidence="7">Shaxun</strain>
        <tissue evidence="7">Muscle</tissue>
    </source>
</reference>
<dbReference type="Proteomes" id="UP000230750">
    <property type="component" value="Unassembled WGS sequence"/>
</dbReference>
<dbReference type="PANTHER" id="PTHR21244">
    <property type="entry name" value="MITOCHONDRIAL 28S RIBOSOMAL PROTEIN S24"/>
    <property type="match status" value="1"/>
</dbReference>
<comment type="similarity">
    <text evidence="2">Belongs to the universal ribosomal protein uS3 family.</text>
</comment>
<evidence type="ECO:0000313" key="7">
    <source>
        <dbReference type="EMBL" id="PIK61865.1"/>
    </source>
</evidence>
<dbReference type="GO" id="GO:0006412">
    <property type="term" value="P:translation"/>
    <property type="evidence" value="ECO:0007669"/>
    <property type="project" value="TreeGrafter"/>
</dbReference>
<dbReference type="GO" id="GO:0005739">
    <property type="term" value="C:mitochondrion"/>
    <property type="evidence" value="ECO:0007669"/>
    <property type="project" value="UniProtKB-SubCell"/>
</dbReference>
<evidence type="ECO:0000256" key="1">
    <source>
        <dbReference type="ARBA" id="ARBA00004173"/>
    </source>
</evidence>
<dbReference type="OrthoDB" id="5950413at2759"/>
<proteinExistence type="inferred from homology"/>
<keyword evidence="5" id="KW-0496">Mitochondrion</keyword>
<keyword evidence="4 7" id="KW-0689">Ribosomal protein</keyword>
<evidence type="ECO:0000256" key="4">
    <source>
        <dbReference type="ARBA" id="ARBA00022980"/>
    </source>
</evidence>
<dbReference type="EMBL" id="MRZV01000023">
    <property type="protein sequence ID" value="PIK61865.1"/>
    <property type="molecule type" value="Genomic_DNA"/>
</dbReference>
<evidence type="ECO:0000256" key="3">
    <source>
        <dbReference type="ARBA" id="ARBA00022946"/>
    </source>
</evidence>
<sequence>MCLQRVISGKYRVRRITETTKIAKNLCGQRRTHHFFSAFLKIQSTLLATRILSQSACIQTLHTSVPLQKVKAGRVKISKGEKPITYEQANFPFTIGVKKNWNSHHTGNLKDEEGAAERALEDFFLRNLSKGPSINV</sequence>
<dbReference type="InterPro" id="IPR026146">
    <property type="entry name" value="Ribosomal_uS3m"/>
</dbReference>
<dbReference type="PANTHER" id="PTHR21244:SF1">
    <property type="entry name" value="SMALL RIBOSOMAL SUBUNIT PROTEIN US3M"/>
    <property type="match status" value="1"/>
</dbReference>